<dbReference type="HOGENOM" id="CLU_3294507_0_0_10"/>
<sequence length="40" mass="4541">MFDFVHNSPVGLMRKWDGKLALNLFKNNFSGVDQLAFPSV</sequence>
<reference evidence="1 2" key="1">
    <citation type="submission" date="2012-05" db="EMBL/GenBank/DDBJ databases">
        <authorList>
            <person name="Weinstock G."/>
            <person name="Sodergren E."/>
            <person name="Lobos E.A."/>
            <person name="Fulton L."/>
            <person name="Fulton R."/>
            <person name="Courtney L."/>
            <person name="Fronick C."/>
            <person name="O'Laughlin M."/>
            <person name="Godfrey J."/>
            <person name="Wilson R.M."/>
            <person name="Miner T."/>
            <person name="Farmer C."/>
            <person name="Delehaunty K."/>
            <person name="Cordes M."/>
            <person name="Minx P."/>
            <person name="Tomlinson C."/>
            <person name="Chen J."/>
            <person name="Wollam A."/>
            <person name="Pepin K.H."/>
            <person name="Bhonagiri V."/>
            <person name="Zhang X."/>
            <person name="Suruliraj S."/>
            <person name="Warren W."/>
            <person name="Mitreva M."/>
            <person name="Mardis E.R."/>
            <person name="Wilson R.K."/>
        </authorList>
    </citation>
    <scope>NUCLEOTIDE SEQUENCE [LARGE SCALE GENOMIC DNA]</scope>
    <source>
        <strain evidence="1 2">F0055</strain>
    </source>
</reference>
<accession>L1NGD1</accession>
<dbReference type="Proteomes" id="UP000010433">
    <property type="component" value="Unassembled WGS sequence"/>
</dbReference>
<evidence type="ECO:0000313" key="1">
    <source>
        <dbReference type="EMBL" id="EKY02376.1"/>
    </source>
</evidence>
<gene>
    <name evidence="1" type="ORF">HMPREF9151_00820</name>
</gene>
<dbReference type="EMBL" id="AMEP01000055">
    <property type="protein sequence ID" value="EKY02376.1"/>
    <property type="molecule type" value="Genomic_DNA"/>
</dbReference>
<evidence type="ECO:0000313" key="2">
    <source>
        <dbReference type="Proteomes" id="UP000010433"/>
    </source>
</evidence>
<dbReference type="AlphaFoldDB" id="L1NGD1"/>
<organism evidence="1 2">
    <name type="scientific">Hoylesella saccharolytica F0055</name>
    <dbReference type="NCBI Taxonomy" id="1127699"/>
    <lineage>
        <taxon>Bacteria</taxon>
        <taxon>Pseudomonadati</taxon>
        <taxon>Bacteroidota</taxon>
        <taxon>Bacteroidia</taxon>
        <taxon>Bacteroidales</taxon>
        <taxon>Prevotellaceae</taxon>
        <taxon>Hoylesella</taxon>
    </lineage>
</organism>
<protein>
    <submittedName>
        <fullName evidence="1">Uncharacterized protein</fullName>
    </submittedName>
</protein>
<name>L1NGD1_9BACT</name>
<proteinExistence type="predicted"/>
<comment type="caution">
    <text evidence="1">The sequence shown here is derived from an EMBL/GenBank/DDBJ whole genome shotgun (WGS) entry which is preliminary data.</text>
</comment>
<keyword evidence="2" id="KW-1185">Reference proteome</keyword>
<dbReference type="PATRIC" id="fig|1127699.3.peg.756"/>